<accession>A0A6C0J546</accession>
<reference evidence="1" key="1">
    <citation type="journal article" date="2020" name="Nature">
        <title>Giant virus diversity and host interactions through global metagenomics.</title>
        <authorList>
            <person name="Schulz F."/>
            <person name="Roux S."/>
            <person name="Paez-Espino D."/>
            <person name="Jungbluth S."/>
            <person name="Walsh D.A."/>
            <person name="Denef V.J."/>
            <person name="McMahon K.D."/>
            <person name="Konstantinidis K.T."/>
            <person name="Eloe-Fadrosh E.A."/>
            <person name="Kyrpides N.C."/>
            <person name="Woyke T."/>
        </authorList>
    </citation>
    <scope>NUCLEOTIDE SEQUENCE</scope>
    <source>
        <strain evidence="1">GVMAG-M-3300025727-45</strain>
    </source>
</reference>
<proteinExistence type="predicted"/>
<name>A0A6C0J546_9ZZZZ</name>
<dbReference type="EMBL" id="MN740313">
    <property type="protein sequence ID" value="QHT99736.1"/>
    <property type="molecule type" value="Genomic_DNA"/>
</dbReference>
<organism evidence="1">
    <name type="scientific">viral metagenome</name>
    <dbReference type="NCBI Taxonomy" id="1070528"/>
    <lineage>
        <taxon>unclassified sequences</taxon>
        <taxon>metagenomes</taxon>
        <taxon>organismal metagenomes</taxon>
    </lineage>
</organism>
<dbReference type="AlphaFoldDB" id="A0A6C0J546"/>
<evidence type="ECO:0000313" key="1">
    <source>
        <dbReference type="EMBL" id="QHT99736.1"/>
    </source>
</evidence>
<protein>
    <submittedName>
        <fullName evidence="1">Uncharacterized protein</fullName>
    </submittedName>
</protein>
<sequence>MHKLLFVQYESCKHHIKIFVDTMVNNYGFTLVNISSGFKYNTSITQLLNDLSITLYDVKCFFVIDSYNDILVHHIFNDFYDYSNINRYIYTDSFHIEQDTKSINYYNNFIKIFTPHLKQFLQKYDVNSSLVYWVPHASSSSSFKHEKVEKKLLVCGKNLSTHPFRRKMIKESINELIEYKECVTQNELKNYTACFADCSSMHFIGPLYFEILMSGSLLVGEDNCYEDLIKLGMIEGIHYIRCTESDIMQKLDWIFDPINEPKINIIKKNAVNLATKLHTIERRIDHIMRIINNYSIKELFLLSDYNSLNKYHIFGIEKSGTHAITTWVHRMQSNSILIDDATKEFCTPDSLIPKISEETNKVKCYEKVVTNFSSKQPLLFLHKNSPMVEVNTIITDCKVLISKLIIIIRNPYNNLASILKNYLKEDEIASIIKKFIDLWKQYFYVCMQYPECVVVYDEWVNSRGYRVAVANNLCLSNKEKNIFQITERGKSSFDTNSKNIEINSVLRRYENYRSNELYNELVMNDKELKVMWNSITTVFCSSLKNYKYSIMTNTPALII</sequence>